<dbReference type="PANTHER" id="PTHR31286:SF180">
    <property type="entry name" value="OS10G0362600 PROTEIN"/>
    <property type="match status" value="1"/>
</dbReference>
<gene>
    <name evidence="5" type="primary">LOC120279175</name>
</gene>
<dbReference type="GO" id="GO:0008270">
    <property type="term" value="F:zinc ion binding"/>
    <property type="evidence" value="ECO:0007669"/>
    <property type="project" value="UniProtKB-KW"/>
</dbReference>
<dbReference type="AlphaFoldDB" id="A0AB40CPG0"/>
<dbReference type="GeneID" id="120279175"/>
<reference evidence="5" key="1">
    <citation type="submission" date="2025-08" db="UniProtKB">
        <authorList>
            <consortium name="RefSeq"/>
        </authorList>
    </citation>
    <scope>IDENTIFICATION</scope>
</reference>
<evidence type="ECO:0000259" key="3">
    <source>
        <dbReference type="PROSITE" id="PS50158"/>
    </source>
</evidence>
<feature type="compositionally biased region" description="Low complexity" evidence="2">
    <location>
        <begin position="336"/>
        <end position="352"/>
    </location>
</feature>
<feature type="compositionally biased region" description="Pro residues" evidence="2">
    <location>
        <begin position="7"/>
        <end position="20"/>
    </location>
</feature>
<feature type="compositionally biased region" description="Polar residues" evidence="2">
    <location>
        <begin position="298"/>
        <end position="311"/>
    </location>
</feature>
<dbReference type="PROSITE" id="PS50158">
    <property type="entry name" value="ZF_CCHC"/>
    <property type="match status" value="1"/>
</dbReference>
<keyword evidence="1" id="KW-0862">Zinc</keyword>
<feature type="domain" description="CCHC-type" evidence="3">
    <location>
        <begin position="239"/>
        <end position="252"/>
    </location>
</feature>
<dbReference type="Pfam" id="PF14111">
    <property type="entry name" value="DUF4283"/>
    <property type="match status" value="1"/>
</dbReference>
<feature type="region of interest" description="Disordered" evidence="2">
    <location>
        <begin position="255"/>
        <end position="360"/>
    </location>
</feature>
<evidence type="ECO:0000313" key="4">
    <source>
        <dbReference type="Proteomes" id="UP001515500"/>
    </source>
</evidence>
<name>A0AB40CPG0_DIOCR</name>
<accession>A0AB40CPG0</accession>
<sequence length="421" mass="45511">MASGGQDPPPSASQVPPPPQSWAQIAAKITPTINSSPLHNPAVLNKLKASTTEFIKVDNDTLSRVRLQFQHSLFGKFFGKPPSFDQVKSILLKKWENLGEIQISDLPNGFLLIRCSDQTVLQHLLADGPWTINGIILQLTPWRPFFEPSFTKLTSAAVWVQLHNLPIEVTGGDTIESITSHLGNLLKIDELTLSLTRTKYARVCIEVDLSKPLSKGFWLGDDFNQIFVVVLYERLPTFCYSCGVIGHGSNNCNRSPATGKSKVSQPPSSSLGTEVRPRNSPLEAGDAGCNNTPPPDGSNPTLSTVPSSGGSETDFGPWLLVSRRRGFSRSRGGGARSATTAPGSAAASPPEGQAVRGASAQRTRGGFAWGGEWAASCFPMPPHLSPVPNTLSATLSRWWPLMSASSHWRIHSEIFQYFSGT</sequence>
<evidence type="ECO:0000256" key="2">
    <source>
        <dbReference type="SAM" id="MobiDB-lite"/>
    </source>
</evidence>
<dbReference type="InterPro" id="IPR001878">
    <property type="entry name" value="Znf_CCHC"/>
</dbReference>
<proteinExistence type="predicted"/>
<dbReference type="InterPro" id="IPR040256">
    <property type="entry name" value="At4g02000-like"/>
</dbReference>
<feature type="region of interest" description="Disordered" evidence="2">
    <location>
        <begin position="1"/>
        <end position="20"/>
    </location>
</feature>
<dbReference type="Pfam" id="PF14392">
    <property type="entry name" value="zf-CCHC_4"/>
    <property type="match status" value="1"/>
</dbReference>
<dbReference type="InterPro" id="IPR025836">
    <property type="entry name" value="Zn_knuckle_CX2CX4HX4C"/>
</dbReference>
<evidence type="ECO:0000256" key="1">
    <source>
        <dbReference type="PROSITE-ProRule" id="PRU00047"/>
    </source>
</evidence>
<keyword evidence="1" id="KW-0863">Zinc-finger</keyword>
<feature type="compositionally biased region" description="Polar residues" evidence="2">
    <location>
        <begin position="255"/>
        <end position="272"/>
    </location>
</feature>
<keyword evidence="1" id="KW-0479">Metal-binding</keyword>
<dbReference type="Proteomes" id="UP001515500">
    <property type="component" value="Chromosome 16"/>
</dbReference>
<evidence type="ECO:0000313" key="5">
    <source>
        <dbReference type="RefSeq" id="XP_039141975.1"/>
    </source>
</evidence>
<dbReference type="GO" id="GO:0003676">
    <property type="term" value="F:nucleic acid binding"/>
    <property type="evidence" value="ECO:0007669"/>
    <property type="project" value="InterPro"/>
</dbReference>
<organism evidence="4 5">
    <name type="scientific">Dioscorea cayennensis subsp. rotundata</name>
    <name type="common">White Guinea yam</name>
    <name type="synonym">Dioscorea rotundata</name>
    <dbReference type="NCBI Taxonomy" id="55577"/>
    <lineage>
        <taxon>Eukaryota</taxon>
        <taxon>Viridiplantae</taxon>
        <taxon>Streptophyta</taxon>
        <taxon>Embryophyta</taxon>
        <taxon>Tracheophyta</taxon>
        <taxon>Spermatophyta</taxon>
        <taxon>Magnoliopsida</taxon>
        <taxon>Liliopsida</taxon>
        <taxon>Dioscoreales</taxon>
        <taxon>Dioscoreaceae</taxon>
        <taxon>Dioscorea</taxon>
    </lineage>
</organism>
<dbReference type="PANTHER" id="PTHR31286">
    <property type="entry name" value="GLYCINE-RICH CELL WALL STRUCTURAL PROTEIN 1.8-LIKE"/>
    <property type="match status" value="1"/>
</dbReference>
<dbReference type="RefSeq" id="XP_039141975.1">
    <property type="nucleotide sequence ID" value="XM_039286041.1"/>
</dbReference>
<protein>
    <submittedName>
        <fullName evidence="5">Uncharacterized protein LOC120279175</fullName>
    </submittedName>
</protein>
<keyword evidence="4" id="KW-1185">Reference proteome</keyword>
<dbReference type="InterPro" id="IPR025558">
    <property type="entry name" value="DUF4283"/>
</dbReference>